<protein>
    <submittedName>
        <fullName evidence="1">Uncharacterized protein</fullName>
    </submittedName>
</protein>
<dbReference type="AlphaFoldDB" id="A0A9J6D283"/>
<dbReference type="Proteomes" id="UP000821866">
    <property type="component" value="Unassembled WGS sequence"/>
</dbReference>
<reference evidence="1" key="2">
    <citation type="submission" date="2021-09" db="EMBL/GenBank/DDBJ databases">
        <authorList>
            <person name="Jia N."/>
            <person name="Wang J."/>
            <person name="Shi W."/>
            <person name="Du L."/>
            <person name="Sun Y."/>
            <person name="Zhan W."/>
            <person name="Jiang J."/>
            <person name="Wang Q."/>
            <person name="Zhang B."/>
            <person name="Ji P."/>
            <person name="Sakyi L.B."/>
            <person name="Cui X."/>
            <person name="Yuan T."/>
            <person name="Jiang B."/>
            <person name="Yang W."/>
            <person name="Lam T.T.-Y."/>
            <person name="Chang Q."/>
            <person name="Ding S."/>
            <person name="Wang X."/>
            <person name="Zhu J."/>
            <person name="Ruan X."/>
            <person name="Zhao L."/>
            <person name="Wei J."/>
            <person name="Que T."/>
            <person name="Du C."/>
            <person name="Cheng J."/>
            <person name="Dai P."/>
            <person name="Han X."/>
            <person name="Huang E."/>
            <person name="Gao Y."/>
            <person name="Liu J."/>
            <person name="Shao H."/>
            <person name="Ye R."/>
            <person name="Li L."/>
            <person name="Wei W."/>
            <person name="Wang X."/>
            <person name="Wang C."/>
            <person name="Huo Q."/>
            <person name="Li W."/>
            <person name="Guo W."/>
            <person name="Chen H."/>
            <person name="Chen S."/>
            <person name="Zhou L."/>
            <person name="Zhou L."/>
            <person name="Ni X."/>
            <person name="Tian J."/>
            <person name="Zhou Y."/>
            <person name="Sheng Y."/>
            <person name="Liu T."/>
            <person name="Pan Y."/>
            <person name="Xia L."/>
            <person name="Li J."/>
            <person name="Zhao F."/>
            <person name="Cao W."/>
        </authorList>
    </citation>
    <scope>NUCLEOTIDE SEQUENCE</scope>
    <source>
        <strain evidence="1">Rmic-2018</strain>
        <tissue evidence="1">Larvae</tissue>
    </source>
</reference>
<organism evidence="1 2">
    <name type="scientific">Rhipicephalus microplus</name>
    <name type="common">Cattle tick</name>
    <name type="synonym">Boophilus microplus</name>
    <dbReference type="NCBI Taxonomy" id="6941"/>
    <lineage>
        <taxon>Eukaryota</taxon>
        <taxon>Metazoa</taxon>
        <taxon>Ecdysozoa</taxon>
        <taxon>Arthropoda</taxon>
        <taxon>Chelicerata</taxon>
        <taxon>Arachnida</taxon>
        <taxon>Acari</taxon>
        <taxon>Parasitiformes</taxon>
        <taxon>Ixodida</taxon>
        <taxon>Ixodoidea</taxon>
        <taxon>Ixodidae</taxon>
        <taxon>Rhipicephalinae</taxon>
        <taxon>Rhipicephalus</taxon>
        <taxon>Boophilus</taxon>
    </lineage>
</organism>
<accession>A0A9J6D283</accession>
<evidence type="ECO:0000313" key="1">
    <source>
        <dbReference type="EMBL" id="KAH7986865.1"/>
    </source>
</evidence>
<reference evidence="1" key="1">
    <citation type="journal article" date="2020" name="Cell">
        <title>Large-Scale Comparative Analyses of Tick Genomes Elucidate Their Genetic Diversity and Vector Capacities.</title>
        <authorList>
            <consortium name="Tick Genome and Microbiome Consortium (TIGMIC)"/>
            <person name="Jia N."/>
            <person name="Wang J."/>
            <person name="Shi W."/>
            <person name="Du L."/>
            <person name="Sun Y."/>
            <person name="Zhan W."/>
            <person name="Jiang J.F."/>
            <person name="Wang Q."/>
            <person name="Zhang B."/>
            <person name="Ji P."/>
            <person name="Bell-Sakyi L."/>
            <person name="Cui X.M."/>
            <person name="Yuan T.T."/>
            <person name="Jiang B.G."/>
            <person name="Yang W.F."/>
            <person name="Lam T.T."/>
            <person name="Chang Q.C."/>
            <person name="Ding S.J."/>
            <person name="Wang X.J."/>
            <person name="Zhu J.G."/>
            <person name="Ruan X.D."/>
            <person name="Zhao L."/>
            <person name="Wei J.T."/>
            <person name="Ye R.Z."/>
            <person name="Que T.C."/>
            <person name="Du C.H."/>
            <person name="Zhou Y.H."/>
            <person name="Cheng J.X."/>
            <person name="Dai P.F."/>
            <person name="Guo W.B."/>
            <person name="Han X.H."/>
            <person name="Huang E.J."/>
            <person name="Li L.F."/>
            <person name="Wei W."/>
            <person name="Gao Y.C."/>
            <person name="Liu J.Z."/>
            <person name="Shao H.Z."/>
            <person name="Wang X."/>
            <person name="Wang C.C."/>
            <person name="Yang T.C."/>
            <person name="Huo Q.B."/>
            <person name="Li W."/>
            <person name="Chen H.Y."/>
            <person name="Chen S.E."/>
            <person name="Zhou L.G."/>
            <person name="Ni X.B."/>
            <person name="Tian J.H."/>
            <person name="Sheng Y."/>
            <person name="Liu T."/>
            <person name="Pan Y.S."/>
            <person name="Xia L.Y."/>
            <person name="Li J."/>
            <person name="Zhao F."/>
            <person name="Cao W.C."/>
        </authorList>
    </citation>
    <scope>NUCLEOTIDE SEQUENCE</scope>
    <source>
        <strain evidence="1">Rmic-2018</strain>
    </source>
</reference>
<evidence type="ECO:0000313" key="2">
    <source>
        <dbReference type="Proteomes" id="UP000821866"/>
    </source>
</evidence>
<keyword evidence="2" id="KW-1185">Reference proteome</keyword>
<comment type="caution">
    <text evidence="1">The sequence shown here is derived from an EMBL/GenBank/DDBJ whole genome shotgun (WGS) entry which is preliminary data.</text>
</comment>
<gene>
    <name evidence="1" type="ORF">HPB51_026594</name>
</gene>
<dbReference type="EMBL" id="JABSTU010000899">
    <property type="protein sequence ID" value="KAH7986865.1"/>
    <property type="molecule type" value="Genomic_DNA"/>
</dbReference>
<name>A0A9J6D283_RHIMP</name>
<proteinExistence type="predicted"/>
<sequence>MPQLHYLRERVTSVRRMAKGKVHVPEDLQLPDDVIQVLELGPKFGLQSERTNPELLTVVRQVARRATEGEEERITSEEVDAISRCKPDQMDSTTLAAKSTPPFRPPDCPNLGALSPVSDLQSFLSQRQWSYRSARKTLIAINASVADSVEGRRRGCLETQDDLENWSTLEAGT</sequence>